<reference evidence="2" key="1">
    <citation type="journal article" date="2022" name="bioRxiv">
        <title>Sequencing and chromosome-scale assembly of the giantPleurodeles waltlgenome.</title>
        <authorList>
            <person name="Brown T."/>
            <person name="Elewa A."/>
            <person name="Iarovenko S."/>
            <person name="Subramanian E."/>
            <person name="Araus A.J."/>
            <person name="Petzold A."/>
            <person name="Susuki M."/>
            <person name="Suzuki K.-i.T."/>
            <person name="Hayashi T."/>
            <person name="Toyoda A."/>
            <person name="Oliveira C."/>
            <person name="Osipova E."/>
            <person name="Leigh N.D."/>
            <person name="Simon A."/>
            <person name="Yun M.H."/>
        </authorList>
    </citation>
    <scope>NUCLEOTIDE SEQUENCE</scope>
    <source>
        <strain evidence="2">20211129_DDA</strain>
        <tissue evidence="2">Liver</tissue>
    </source>
</reference>
<evidence type="ECO:0000256" key="1">
    <source>
        <dbReference type="SAM" id="MobiDB-lite"/>
    </source>
</evidence>
<organism evidence="2 3">
    <name type="scientific">Pleurodeles waltl</name>
    <name type="common">Iberian ribbed newt</name>
    <dbReference type="NCBI Taxonomy" id="8319"/>
    <lineage>
        <taxon>Eukaryota</taxon>
        <taxon>Metazoa</taxon>
        <taxon>Chordata</taxon>
        <taxon>Craniata</taxon>
        <taxon>Vertebrata</taxon>
        <taxon>Euteleostomi</taxon>
        <taxon>Amphibia</taxon>
        <taxon>Batrachia</taxon>
        <taxon>Caudata</taxon>
        <taxon>Salamandroidea</taxon>
        <taxon>Salamandridae</taxon>
        <taxon>Pleurodelinae</taxon>
        <taxon>Pleurodeles</taxon>
    </lineage>
</organism>
<name>A0AAV7PFL6_PLEWA</name>
<sequence length="120" mass="12781">MAAYVFSSVQLYPSFRLAHGPTAAPILCFTGPSCGAALQDGAREPDNCQRAKGKNHPIRQSRAVRERTRLARVHQATPRRLADGSNARNGVAASSPHLATNDGVRVSAPARPEHCSVQLG</sequence>
<comment type="caution">
    <text evidence="2">The sequence shown here is derived from an EMBL/GenBank/DDBJ whole genome shotgun (WGS) entry which is preliminary data.</text>
</comment>
<dbReference type="Proteomes" id="UP001066276">
    <property type="component" value="Chromosome 7"/>
</dbReference>
<proteinExistence type="predicted"/>
<gene>
    <name evidence="2" type="ORF">NDU88_004392</name>
</gene>
<feature type="region of interest" description="Disordered" evidence="1">
    <location>
        <begin position="78"/>
        <end position="120"/>
    </location>
</feature>
<keyword evidence="3" id="KW-1185">Reference proteome</keyword>
<protein>
    <submittedName>
        <fullName evidence="2">Uncharacterized protein</fullName>
    </submittedName>
</protein>
<dbReference type="EMBL" id="JANPWB010000011">
    <property type="protein sequence ID" value="KAJ1125979.1"/>
    <property type="molecule type" value="Genomic_DNA"/>
</dbReference>
<accession>A0AAV7PFL6</accession>
<evidence type="ECO:0000313" key="2">
    <source>
        <dbReference type="EMBL" id="KAJ1125979.1"/>
    </source>
</evidence>
<evidence type="ECO:0000313" key="3">
    <source>
        <dbReference type="Proteomes" id="UP001066276"/>
    </source>
</evidence>
<dbReference type="AlphaFoldDB" id="A0AAV7PFL6"/>